<feature type="transmembrane region" description="Helical" evidence="8">
    <location>
        <begin position="268"/>
        <end position="289"/>
    </location>
</feature>
<evidence type="ECO:0000256" key="8">
    <source>
        <dbReference type="SAM" id="Phobius"/>
    </source>
</evidence>
<dbReference type="PANTHER" id="PTHR47019">
    <property type="entry name" value="LIPID II FLIPPASE MURJ"/>
    <property type="match status" value="1"/>
</dbReference>
<evidence type="ECO:0000256" key="1">
    <source>
        <dbReference type="ARBA" id="ARBA00004651"/>
    </source>
</evidence>
<name>A0A1H6UW37_9BACL</name>
<keyword evidence="7 8" id="KW-0472">Membrane</keyword>
<dbReference type="PRINTS" id="PR01806">
    <property type="entry name" value="VIRFACTRMVIN"/>
</dbReference>
<gene>
    <name evidence="9" type="ORF">SAMN04488127_0807</name>
</gene>
<organism evidence="9 10">
    <name type="scientific">Bhargavaea ginsengi</name>
    <dbReference type="NCBI Taxonomy" id="426757"/>
    <lineage>
        <taxon>Bacteria</taxon>
        <taxon>Bacillati</taxon>
        <taxon>Bacillota</taxon>
        <taxon>Bacilli</taxon>
        <taxon>Bacillales</taxon>
        <taxon>Caryophanaceae</taxon>
        <taxon>Bhargavaea</taxon>
    </lineage>
</organism>
<evidence type="ECO:0000256" key="5">
    <source>
        <dbReference type="ARBA" id="ARBA00022984"/>
    </source>
</evidence>
<protein>
    <submittedName>
        <fullName evidence="9">Murein biosynthesis integral membrane protein MurJ</fullName>
    </submittedName>
</protein>
<dbReference type="InterPro" id="IPR004268">
    <property type="entry name" value="MurJ"/>
</dbReference>
<dbReference type="PANTHER" id="PTHR47019:SF1">
    <property type="entry name" value="LIPID II FLIPPASE MURJ"/>
    <property type="match status" value="1"/>
</dbReference>
<accession>A0A1H6UW37</accession>
<feature type="transmembrane region" description="Helical" evidence="8">
    <location>
        <begin position="342"/>
        <end position="363"/>
    </location>
</feature>
<sequence>MKKTIVIVLILSLIGKGLGFLRDILITNTVGFNFETDALFLALSLTTIIFSIFSTSIRTTFAPIFSENIIENPSVAINDYRNLKRFILFIAFITSVIVFVFSEWILKVFALGLDTETFNLSNKFLKTLSVLVFLYAYFSITIGFLQAARIYRTAETAIIINNFVIVLFILLFYEKLGIWSILLGFILGAVTQVILANYILLKKVPKPIEHTAHKANKEKILKFLNMSKYVLFGSVVAQLTLIADKSVASFLEEGSITALHYSSLLRNLPLNIIILVVTNVLFTNLSLYYKKDKSMFYGLIEKQLNYLSFMISPFIVFFLLYSEDLVDMLYNRGSFTENGVDMISSALVAYSAGMLFWVIKEVFNKVCYAAGNTKLPLITALVSLLINVALNVFLGIFMGLGHVGIALATSISILINASLTLIYLIKKNIIATHRNTIIISCKALVNLLIILSIAYIYKEYGYEYNSQTVEIILGFIIISLITLIMSRFMGINLKIYKRGKK</sequence>
<feature type="transmembrane region" description="Helical" evidence="8">
    <location>
        <begin position="304"/>
        <end position="322"/>
    </location>
</feature>
<dbReference type="GO" id="GO:0008360">
    <property type="term" value="P:regulation of cell shape"/>
    <property type="evidence" value="ECO:0007669"/>
    <property type="project" value="UniProtKB-KW"/>
</dbReference>
<keyword evidence="3 8" id="KW-0812">Transmembrane</keyword>
<dbReference type="Pfam" id="PF03023">
    <property type="entry name" value="MurJ"/>
    <property type="match status" value="1"/>
</dbReference>
<keyword evidence="5" id="KW-0573">Peptidoglycan synthesis</keyword>
<proteinExistence type="predicted"/>
<feature type="transmembrane region" description="Helical" evidence="8">
    <location>
        <begin position="229"/>
        <end position="248"/>
    </location>
</feature>
<evidence type="ECO:0000256" key="4">
    <source>
        <dbReference type="ARBA" id="ARBA00022960"/>
    </source>
</evidence>
<keyword evidence="4" id="KW-0133">Cell shape</keyword>
<evidence type="ECO:0000256" key="6">
    <source>
        <dbReference type="ARBA" id="ARBA00022989"/>
    </source>
</evidence>
<evidence type="ECO:0000256" key="7">
    <source>
        <dbReference type="ARBA" id="ARBA00023136"/>
    </source>
</evidence>
<feature type="transmembrane region" description="Helical" evidence="8">
    <location>
        <begin position="157"/>
        <end position="173"/>
    </location>
</feature>
<dbReference type="GO" id="GO:0009252">
    <property type="term" value="P:peptidoglycan biosynthetic process"/>
    <property type="evidence" value="ECO:0007669"/>
    <property type="project" value="UniProtKB-KW"/>
</dbReference>
<feature type="transmembrane region" description="Helical" evidence="8">
    <location>
        <begin position="469"/>
        <end position="491"/>
    </location>
</feature>
<evidence type="ECO:0000256" key="3">
    <source>
        <dbReference type="ARBA" id="ARBA00022692"/>
    </source>
</evidence>
<feature type="transmembrane region" description="Helical" evidence="8">
    <location>
        <begin position="179"/>
        <end position="201"/>
    </location>
</feature>
<evidence type="ECO:0000313" key="9">
    <source>
        <dbReference type="EMBL" id="SEI92550.1"/>
    </source>
</evidence>
<feature type="transmembrane region" description="Helical" evidence="8">
    <location>
        <begin position="437"/>
        <end position="457"/>
    </location>
</feature>
<keyword evidence="10" id="KW-1185">Reference proteome</keyword>
<dbReference type="InterPro" id="IPR051050">
    <property type="entry name" value="Lipid_II_flippase_MurJ/MviN"/>
</dbReference>
<comment type="subcellular location">
    <subcellularLocation>
        <location evidence="1">Cell membrane</location>
        <topology evidence="1">Multi-pass membrane protein</topology>
    </subcellularLocation>
</comment>
<keyword evidence="2" id="KW-1003">Cell membrane</keyword>
<dbReference type="STRING" id="426757.SAMN04488127_0807"/>
<dbReference type="GO" id="GO:0015648">
    <property type="term" value="F:lipid-linked peptidoglycan transporter activity"/>
    <property type="evidence" value="ECO:0007669"/>
    <property type="project" value="TreeGrafter"/>
</dbReference>
<feature type="transmembrane region" description="Helical" evidence="8">
    <location>
        <begin position="86"/>
        <end position="106"/>
    </location>
</feature>
<dbReference type="GO" id="GO:0005886">
    <property type="term" value="C:plasma membrane"/>
    <property type="evidence" value="ECO:0007669"/>
    <property type="project" value="UniProtKB-SubCell"/>
</dbReference>
<evidence type="ECO:0000313" key="10">
    <source>
        <dbReference type="Proteomes" id="UP000199200"/>
    </source>
</evidence>
<evidence type="ECO:0000256" key="2">
    <source>
        <dbReference type="ARBA" id="ARBA00022475"/>
    </source>
</evidence>
<dbReference type="Proteomes" id="UP000199200">
    <property type="component" value="Unassembled WGS sequence"/>
</dbReference>
<reference evidence="10" key="1">
    <citation type="submission" date="2016-10" db="EMBL/GenBank/DDBJ databases">
        <authorList>
            <person name="Varghese N."/>
            <person name="Submissions S."/>
        </authorList>
    </citation>
    <scope>NUCLEOTIDE SEQUENCE [LARGE SCALE GENOMIC DNA]</scope>
    <source>
        <strain evidence="10">CGMCC 1.6763</strain>
    </source>
</reference>
<feature type="transmembrane region" description="Helical" evidence="8">
    <location>
        <begin position="126"/>
        <end position="145"/>
    </location>
</feature>
<feature type="transmembrane region" description="Helical" evidence="8">
    <location>
        <begin position="375"/>
        <end position="397"/>
    </location>
</feature>
<dbReference type="RefSeq" id="WP_177168258.1">
    <property type="nucleotide sequence ID" value="NZ_FNZF01000001.1"/>
</dbReference>
<keyword evidence="6 8" id="KW-1133">Transmembrane helix</keyword>
<feature type="transmembrane region" description="Helical" evidence="8">
    <location>
        <begin position="38"/>
        <end position="65"/>
    </location>
</feature>
<feature type="transmembrane region" description="Helical" evidence="8">
    <location>
        <begin position="403"/>
        <end position="425"/>
    </location>
</feature>
<dbReference type="GO" id="GO:0034204">
    <property type="term" value="P:lipid translocation"/>
    <property type="evidence" value="ECO:0007669"/>
    <property type="project" value="TreeGrafter"/>
</dbReference>
<dbReference type="EMBL" id="FNZF01000001">
    <property type="protein sequence ID" value="SEI92550.1"/>
    <property type="molecule type" value="Genomic_DNA"/>
</dbReference>
<dbReference type="AlphaFoldDB" id="A0A1H6UW37"/>